<comment type="caution">
    <text evidence="6">The sequence shown here is derived from an EMBL/GenBank/DDBJ whole genome shotgun (WGS) entry which is preliminary data.</text>
</comment>
<keyword evidence="7" id="KW-1185">Reference proteome</keyword>
<dbReference type="CDD" id="cd18793">
    <property type="entry name" value="SF2_C_SNF"/>
    <property type="match status" value="1"/>
</dbReference>
<evidence type="ECO:0000256" key="4">
    <source>
        <dbReference type="SAM" id="MobiDB-lite"/>
    </source>
</evidence>
<dbReference type="Pfam" id="PF00271">
    <property type="entry name" value="Helicase_C"/>
    <property type="match status" value="1"/>
</dbReference>
<reference evidence="6" key="2">
    <citation type="journal article" date="2023" name="IMA Fungus">
        <title>Comparative genomic study of the Penicillium genus elucidates a diverse pangenome and 15 lateral gene transfer events.</title>
        <authorList>
            <person name="Petersen C."/>
            <person name="Sorensen T."/>
            <person name="Nielsen M.R."/>
            <person name="Sondergaard T.E."/>
            <person name="Sorensen J.L."/>
            <person name="Fitzpatrick D.A."/>
            <person name="Frisvad J.C."/>
            <person name="Nielsen K.L."/>
        </authorList>
    </citation>
    <scope>NUCLEOTIDE SEQUENCE</scope>
    <source>
        <strain evidence="6">IBT 20477</strain>
    </source>
</reference>
<feature type="region of interest" description="Disordered" evidence="4">
    <location>
        <begin position="1"/>
        <end position="34"/>
    </location>
</feature>
<dbReference type="Gene3D" id="3.40.50.300">
    <property type="entry name" value="P-loop containing nucleotide triphosphate hydrolases"/>
    <property type="match status" value="1"/>
</dbReference>
<protein>
    <submittedName>
        <fullName evidence="6">Helicase C-terminal</fullName>
    </submittedName>
</protein>
<dbReference type="EMBL" id="JAPQKQ010000006">
    <property type="protein sequence ID" value="KAJ5192176.1"/>
    <property type="molecule type" value="Genomic_DNA"/>
</dbReference>
<feature type="compositionally biased region" description="Polar residues" evidence="4">
    <location>
        <begin position="1"/>
        <end position="10"/>
    </location>
</feature>
<dbReference type="InterPro" id="IPR001650">
    <property type="entry name" value="Helicase_C-like"/>
</dbReference>
<evidence type="ECO:0000256" key="1">
    <source>
        <dbReference type="ARBA" id="ARBA00022741"/>
    </source>
</evidence>
<dbReference type="OrthoDB" id="448448at2759"/>
<proteinExistence type="predicted"/>
<dbReference type="InterPro" id="IPR049730">
    <property type="entry name" value="SNF2/RAD54-like_C"/>
</dbReference>
<evidence type="ECO:0000259" key="5">
    <source>
        <dbReference type="PROSITE" id="PS51194"/>
    </source>
</evidence>
<gene>
    <name evidence="6" type="ORF">N7449_008318</name>
</gene>
<dbReference type="Proteomes" id="UP001150942">
    <property type="component" value="Unassembled WGS sequence"/>
</dbReference>
<keyword evidence="2" id="KW-0378">Hydrolase</keyword>
<evidence type="ECO:0000256" key="2">
    <source>
        <dbReference type="ARBA" id="ARBA00022801"/>
    </source>
</evidence>
<accession>A0A9W9M737</accession>
<dbReference type="InterPro" id="IPR027417">
    <property type="entry name" value="P-loop_NTPase"/>
</dbReference>
<dbReference type="SUPFAM" id="SSF52540">
    <property type="entry name" value="P-loop containing nucleoside triphosphate hydrolases"/>
    <property type="match status" value="2"/>
</dbReference>
<sequence>MTQFDFTGSETQRRGWDQCDALAPNEQSEPDPKRQCIEHSWTTQDVILDKYPSFSNVGPLTHPQNPEVSLRSDADFEDVVPASNFDLMDFFNVENEDSSDLVQKSSGFYLETPQAPDPTQSLPTPNSDCDSPDVKSKVIASPGTLSKNVISTPQSFVSKPYDTCFGMIMTSASCHSLPNDAGVFIPVNIQVIGDVLKLFGGKANRNVGLLNSPALGNLIREFTATFSAKCEKTKENKNKMQSLGYQDTPHPTQGDASVPYLNPQFLVSPGTEMPQIEDLANVSLSAVTTMDQCSDEKWASEVFQTFESVDGPAEFDPVEPSQRLRTKLKEHQIKALSMMTERERGVIEEADFPSLWEVHRDFDGNVRYRHAVTGITQNIRPQAPAGGILADEMGLGKTLSVLALIAWYLDGLPLESTGPSTTLIITTLSRTPIHNRLDDYAALISFVRVSPFTGPHGKVVFAQWLENPVHTYGKDKLGIKRLKKLVAATCLRRTKSHVQGQLKLPLRVEKEHLVELDSGERSIYDFLKARASSLVVGKFTQRSQMDKARWGTMLSLIGFLRLICNHGEQLLPNIATELYHSQTLSAVDFRPSSKVNALLRNLQNEQRGNISLSDKRPVKSVIFSFWTKMLDLLEVALEANNFVFRRIDGKTPLEKRSLALTRFNEDSRYTVMLASIGSVAEGVDLTAASCIHMVEPQWNPMVEAQALDRVHRIGQDRNVTITRYIVKDSIELYVQAVQQTKLQLVQQSFSDEIPDQLVLSEKRFGKLLEILE</sequence>
<dbReference type="GO" id="GO:0005524">
    <property type="term" value="F:ATP binding"/>
    <property type="evidence" value="ECO:0007669"/>
    <property type="project" value="UniProtKB-KW"/>
</dbReference>
<feature type="domain" description="Helicase C-terminal" evidence="5">
    <location>
        <begin position="594"/>
        <end position="761"/>
    </location>
</feature>
<feature type="region of interest" description="Disordered" evidence="4">
    <location>
        <begin position="109"/>
        <end position="133"/>
    </location>
</feature>
<dbReference type="GO" id="GO:0005634">
    <property type="term" value="C:nucleus"/>
    <property type="evidence" value="ECO:0007669"/>
    <property type="project" value="TreeGrafter"/>
</dbReference>
<reference evidence="6" key="1">
    <citation type="submission" date="2022-11" db="EMBL/GenBank/DDBJ databases">
        <authorList>
            <person name="Petersen C."/>
        </authorList>
    </citation>
    <scope>NUCLEOTIDE SEQUENCE</scope>
    <source>
        <strain evidence="6">IBT 20477</strain>
    </source>
</reference>
<keyword evidence="6" id="KW-0347">Helicase</keyword>
<dbReference type="GO" id="GO:0004386">
    <property type="term" value="F:helicase activity"/>
    <property type="evidence" value="ECO:0007669"/>
    <property type="project" value="UniProtKB-KW"/>
</dbReference>
<dbReference type="GO" id="GO:0016787">
    <property type="term" value="F:hydrolase activity"/>
    <property type="evidence" value="ECO:0007669"/>
    <property type="project" value="UniProtKB-KW"/>
</dbReference>
<dbReference type="Gene3D" id="3.40.50.10810">
    <property type="entry name" value="Tandem AAA-ATPase domain"/>
    <property type="match status" value="2"/>
</dbReference>
<dbReference type="PROSITE" id="PS51194">
    <property type="entry name" value="HELICASE_CTER"/>
    <property type="match status" value="1"/>
</dbReference>
<keyword evidence="3" id="KW-0067">ATP-binding</keyword>
<dbReference type="SMART" id="SM00490">
    <property type="entry name" value="HELICc"/>
    <property type="match status" value="1"/>
</dbReference>
<evidence type="ECO:0000313" key="7">
    <source>
        <dbReference type="Proteomes" id="UP001150942"/>
    </source>
</evidence>
<dbReference type="InterPro" id="IPR050628">
    <property type="entry name" value="SNF2_RAD54_helicase_TF"/>
</dbReference>
<dbReference type="PANTHER" id="PTHR45626">
    <property type="entry name" value="TRANSCRIPTION TERMINATION FACTOR 2-RELATED"/>
    <property type="match status" value="1"/>
</dbReference>
<dbReference type="InterPro" id="IPR000330">
    <property type="entry name" value="SNF2_N"/>
</dbReference>
<evidence type="ECO:0000256" key="3">
    <source>
        <dbReference type="ARBA" id="ARBA00022840"/>
    </source>
</evidence>
<evidence type="ECO:0000313" key="6">
    <source>
        <dbReference type="EMBL" id="KAJ5192176.1"/>
    </source>
</evidence>
<organism evidence="6 7">
    <name type="scientific">Penicillium cf. viridicatum</name>
    <dbReference type="NCBI Taxonomy" id="2972119"/>
    <lineage>
        <taxon>Eukaryota</taxon>
        <taxon>Fungi</taxon>
        <taxon>Dikarya</taxon>
        <taxon>Ascomycota</taxon>
        <taxon>Pezizomycotina</taxon>
        <taxon>Eurotiomycetes</taxon>
        <taxon>Eurotiomycetidae</taxon>
        <taxon>Eurotiales</taxon>
        <taxon>Aspergillaceae</taxon>
        <taxon>Penicillium</taxon>
    </lineage>
</organism>
<dbReference type="AlphaFoldDB" id="A0A9W9M737"/>
<name>A0A9W9M737_9EURO</name>
<dbReference type="GO" id="GO:0006281">
    <property type="term" value="P:DNA repair"/>
    <property type="evidence" value="ECO:0007669"/>
    <property type="project" value="TreeGrafter"/>
</dbReference>
<feature type="compositionally biased region" description="Polar residues" evidence="4">
    <location>
        <begin position="117"/>
        <end position="129"/>
    </location>
</feature>
<dbReference type="Pfam" id="PF00176">
    <property type="entry name" value="SNF2-rel_dom"/>
    <property type="match status" value="2"/>
</dbReference>
<dbReference type="InterPro" id="IPR038718">
    <property type="entry name" value="SNF2-like_sf"/>
</dbReference>
<keyword evidence="1" id="KW-0547">Nucleotide-binding</keyword>
<dbReference type="GO" id="GO:0008094">
    <property type="term" value="F:ATP-dependent activity, acting on DNA"/>
    <property type="evidence" value="ECO:0007669"/>
    <property type="project" value="TreeGrafter"/>
</dbReference>